<dbReference type="AlphaFoldDB" id="A0A1S8DDA2"/>
<comment type="similarity">
    <text evidence="3 16">Belongs to the lipase chaperone family.</text>
</comment>
<evidence type="ECO:0000256" key="13">
    <source>
        <dbReference type="ARBA" id="ARBA00030948"/>
    </source>
</evidence>
<evidence type="ECO:0000256" key="4">
    <source>
        <dbReference type="ARBA" id="ARBA00019692"/>
    </source>
</evidence>
<dbReference type="HAMAP" id="MF_00790">
    <property type="entry name" value="Lipase_chap"/>
    <property type="match status" value="1"/>
</dbReference>
<name>A0A1S8DDA2_9GAMM</name>
<evidence type="ECO:0000256" key="16">
    <source>
        <dbReference type="HAMAP-Rule" id="MF_00790"/>
    </source>
</evidence>
<dbReference type="SUPFAM" id="SSF158855">
    <property type="entry name" value="Lipase chaperone-like"/>
    <property type="match status" value="1"/>
</dbReference>
<proteinExistence type="inferred from homology"/>
<feature type="region of interest" description="Disordered" evidence="17">
    <location>
        <begin position="23"/>
        <end position="72"/>
    </location>
</feature>
<evidence type="ECO:0000256" key="12">
    <source>
        <dbReference type="ARBA" id="ARBA00023186"/>
    </source>
</evidence>
<evidence type="ECO:0000256" key="17">
    <source>
        <dbReference type="SAM" id="MobiDB-lite"/>
    </source>
</evidence>
<keyword evidence="9 16" id="KW-1133">Transmembrane helix</keyword>
<dbReference type="Pfam" id="PF03280">
    <property type="entry name" value="Lipase_chap"/>
    <property type="match status" value="1"/>
</dbReference>
<dbReference type="EMBL" id="MUBC01000029">
    <property type="protein sequence ID" value="ONM43384.1"/>
    <property type="molecule type" value="Genomic_DNA"/>
</dbReference>
<feature type="signal peptide" evidence="18">
    <location>
        <begin position="1"/>
        <end position="23"/>
    </location>
</feature>
<keyword evidence="6 16" id="KW-0997">Cell inner membrane</keyword>
<keyword evidence="20" id="KW-1185">Reference proteome</keyword>
<comment type="subcellular location">
    <subcellularLocation>
        <location evidence="2">Cell inner membrane</location>
        <topology evidence="2">Single-pass membrane protein</topology>
        <orientation evidence="2">Periplasmic side</orientation>
    </subcellularLocation>
</comment>
<keyword evidence="12 16" id="KW-0143">Chaperone</keyword>
<dbReference type="GO" id="GO:0006457">
    <property type="term" value="P:protein folding"/>
    <property type="evidence" value="ECO:0007669"/>
    <property type="project" value="UniProtKB-UniRule"/>
</dbReference>
<evidence type="ECO:0000256" key="5">
    <source>
        <dbReference type="ARBA" id="ARBA00022475"/>
    </source>
</evidence>
<keyword evidence="18" id="KW-0732">Signal</keyword>
<evidence type="ECO:0000256" key="15">
    <source>
        <dbReference type="ARBA" id="ARBA00033028"/>
    </source>
</evidence>
<keyword evidence="7 16" id="KW-0812">Transmembrane</keyword>
<comment type="function">
    <text evidence="1 16">May be involved in the folding of the extracellular lipase during its passage through the periplasm.</text>
</comment>
<evidence type="ECO:0000313" key="19">
    <source>
        <dbReference type="EMBL" id="ONM43384.1"/>
    </source>
</evidence>
<keyword evidence="10 16" id="KW-0443">Lipid metabolism</keyword>
<accession>A0A1S8DDA2</accession>
<evidence type="ECO:0000313" key="20">
    <source>
        <dbReference type="Proteomes" id="UP000242847"/>
    </source>
</evidence>
<sequence length="328" mass="36419">MKALVYLPLLAAALLLGWQLSRSTPPAPAPTQAELAPEPATQTPPVSLLRESAPDAASAPQANSLRGTEEDGRLQVDADGNLLISDQLRHLFDYYLSTAGEQDHGQIVAQVQALIRDSLDDPARSQALDLFQRYLDYQRALVELEQDFPAAADIDSLWARQDAVERLRADLFSSAEHQAFFAAEESYNRFTLERLSILHNPNLSDEEKTQDIEALRESLPEAMQALLVPQIHQDLRQQTQALRAAGADEGAVRELRMEMVGPDATARLEALDVQRAQWQQRLDDFVRERDAILRQPGLADSDRASAVQALLDARFDSTEQLRVSALGH</sequence>
<dbReference type="GO" id="GO:0051082">
    <property type="term" value="F:unfolded protein binding"/>
    <property type="evidence" value="ECO:0007669"/>
    <property type="project" value="UniProtKB-UniRule"/>
</dbReference>
<dbReference type="GO" id="GO:0005886">
    <property type="term" value="C:plasma membrane"/>
    <property type="evidence" value="ECO:0007669"/>
    <property type="project" value="UniProtKB-SubCell"/>
</dbReference>
<evidence type="ECO:0000256" key="9">
    <source>
        <dbReference type="ARBA" id="ARBA00022989"/>
    </source>
</evidence>
<evidence type="ECO:0000256" key="3">
    <source>
        <dbReference type="ARBA" id="ARBA00010358"/>
    </source>
</evidence>
<feature type="chain" id="PRO_5010516933" description="Lipase chaperone" evidence="18">
    <location>
        <begin position="24"/>
        <end position="328"/>
    </location>
</feature>
<gene>
    <name evidence="16" type="primary">lifO</name>
    <name evidence="19" type="ORF">BXT89_13230</name>
</gene>
<evidence type="ECO:0000256" key="2">
    <source>
        <dbReference type="ARBA" id="ARBA00004383"/>
    </source>
</evidence>
<dbReference type="InterPro" id="IPR004961">
    <property type="entry name" value="Lipase_chaperone"/>
</dbReference>
<dbReference type="GO" id="GO:0016042">
    <property type="term" value="P:lipid catabolic process"/>
    <property type="evidence" value="ECO:0007669"/>
    <property type="project" value="UniProtKB-UniRule"/>
</dbReference>
<evidence type="ECO:0000256" key="18">
    <source>
        <dbReference type="SAM" id="SignalP"/>
    </source>
</evidence>
<evidence type="ECO:0000256" key="10">
    <source>
        <dbReference type="ARBA" id="ARBA00023098"/>
    </source>
</evidence>
<evidence type="ECO:0000256" key="14">
    <source>
        <dbReference type="ARBA" id="ARBA00031542"/>
    </source>
</evidence>
<evidence type="ECO:0000256" key="7">
    <source>
        <dbReference type="ARBA" id="ARBA00022692"/>
    </source>
</evidence>
<dbReference type="OrthoDB" id="7025807at2"/>
<dbReference type="NCBIfam" id="NF002334">
    <property type="entry name" value="PRK01294.1-2"/>
    <property type="match status" value="1"/>
</dbReference>
<dbReference type="STRING" id="254161.SAMN05216256_1228"/>
<evidence type="ECO:0000256" key="6">
    <source>
        <dbReference type="ARBA" id="ARBA00022519"/>
    </source>
</evidence>
<organism evidence="19 20">
    <name type="scientific">Halopseudomonas pachastrellae</name>
    <dbReference type="NCBI Taxonomy" id="254161"/>
    <lineage>
        <taxon>Bacteria</taxon>
        <taxon>Pseudomonadati</taxon>
        <taxon>Pseudomonadota</taxon>
        <taxon>Gammaproteobacteria</taxon>
        <taxon>Pseudomonadales</taxon>
        <taxon>Pseudomonadaceae</taxon>
        <taxon>Halopseudomonas</taxon>
    </lineage>
</organism>
<keyword evidence="11 16" id="KW-0472">Membrane</keyword>
<keyword evidence="8 16" id="KW-0442">Lipid degradation</keyword>
<reference evidence="19 20" key="1">
    <citation type="submission" date="2017-01" db="EMBL/GenBank/DDBJ databases">
        <title>Draft genome sequence of Pseudomonas pachastrellae type strain CCUG 46540T from a deep sea.</title>
        <authorList>
            <person name="Gomila M."/>
            <person name="Mulet M."/>
            <person name="Lalucat J."/>
            <person name="Garcia-Valdes E."/>
        </authorList>
    </citation>
    <scope>NUCLEOTIDE SEQUENCE [LARGE SCALE GENOMIC DNA]</scope>
    <source>
        <strain evidence="19 20">CCUG 46540</strain>
    </source>
</reference>
<evidence type="ECO:0000256" key="11">
    <source>
        <dbReference type="ARBA" id="ARBA00023136"/>
    </source>
</evidence>
<evidence type="ECO:0000256" key="1">
    <source>
        <dbReference type="ARBA" id="ARBA00003280"/>
    </source>
</evidence>
<keyword evidence="5 16" id="KW-1003">Cell membrane</keyword>
<evidence type="ECO:0000256" key="8">
    <source>
        <dbReference type="ARBA" id="ARBA00022963"/>
    </source>
</evidence>
<dbReference type="Proteomes" id="UP000242847">
    <property type="component" value="Unassembled WGS sequence"/>
</dbReference>
<comment type="caution">
    <text evidence="19">The sequence shown here is derived from an EMBL/GenBank/DDBJ whole genome shotgun (WGS) entry which is preliminary data.</text>
</comment>
<protein>
    <recommendedName>
        <fullName evidence="4 16">Lipase chaperone</fullName>
    </recommendedName>
    <alternativeName>
        <fullName evidence="16">Lipase activator protein</fullName>
    </alternativeName>
    <alternativeName>
        <fullName evidence="15 16">Lipase foldase</fullName>
    </alternativeName>
    <alternativeName>
        <fullName evidence="13 16">Lipase helper protein</fullName>
    </alternativeName>
    <alternativeName>
        <fullName evidence="14 16">Lipase modulator</fullName>
    </alternativeName>
</protein>
<dbReference type="RefSeq" id="WP_083728149.1">
    <property type="nucleotide sequence ID" value="NZ_FOUD01000022.1"/>
</dbReference>